<feature type="signal peptide" evidence="1">
    <location>
        <begin position="1"/>
        <end position="23"/>
    </location>
</feature>
<accession>A0A841SRW7</accession>
<organism evidence="3 4">
    <name type="scientific">Cohnella thailandensis</name>
    <dbReference type="NCBI Taxonomy" id="557557"/>
    <lineage>
        <taxon>Bacteria</taxon>
        <taxon>Bacillati</taxon>
        <taxon>Bacillota</taxon>
        <taxon>Bacilli</taxon>
        <taxon>Bacillales</taxon>
        <taxon>Paenibacillaceae</taxon>
        <taxon>Cohnella</taxon>
    </lineage>
</organism>
<feature type="domain" description="Copper amine oxidase-like N-terminal" evidence="2">
    <location>
        <begin position="222"/>
        <end position="328"/>
    </location>
</feature>
<name>A0A841SRW7_9BACL</name>
<dbReference type="Proteomes" id="UP000535838">
    <property type="component" value="Unassembled WGS sequence"/>
</dbReference>
<dbReference type="Gene3D" id="3.30.457.10">
    <property type="entry name" value="Copper amine oxidase-like, N-terminal domain"/>
    <property type="match status" value="1"/>
</dbReference>
<evidence type="ECO:0000259" key="2">
    <source>
        <dbReference type="Pfam" id="PF07833"/>
    </source>
</evidence>
<gene>
    <name evidence="3" type="ORF">H7B67_11235</name>
</gene>
<comment type="caution">
    <text evidence="3">The sequence shown here is derived from an EMBL/GenBank/DDBJ whole genome shotgun (WGS) entry which is preliminary data.</text>
</comment>
<sequence length="336" mass="35571">MTTYFRRKLALLALLSFAVPATASADLARDARSIVFKVYNAADSLPLEYKAELSGSARFSVEWRRTVGQGAASLAVDADSAFTYVSDGVRLAVLPSGVPADAGSLVSSARPAADSGLSIESNRLQSREPGNAWTYEIQGEPSLRSDTLQADASGNWYIQGSKGNWYSVDAGGKERFSLRFGDEPSRSVPACVVAPSGDSACLSADWGLIGIREKSDSPRLFLDGRELFMARKPVVAQGTTLVPMRGVLEKLGAMVQWDSASQTVTVAKGSAKLKLKLGAKQAVVGTRSVTLASPARVHDGSVYVPLRVVSEAVGSDIAWEGPTRTIQIVARTDNGG</sequence>
<dbReference type="RefSeq" id="WP_185119912.1">
    <property type="nucleotide sequence ID" value="NZ_JACJVQ010000007.1"/>
</dbReference>
<evidence type="ECO:0000256" key="1">
    <source>
        <dbReference type="SAM" id="SignalP"/>
    </source>
</evidence>
<dbReference type="Pfam" id="PF07833">
    <property type="entry name" value="Cu_amine_oxidN1"/>
    <property type="match status" value="1"/>
</dbReference>
<proteinExistence type="predicted"/>
<dbReference type="InterPro" id="IPR036582">
    <property type="entry name" value="Mao_N_sf"/>
</dbReference>
<evidence type="ECO:0000313" key="3">
    <source>
        <dbReference type="EMBL" id="MBB6634684.1"/>
    </source>
</evidence>
<dbReference type="EMBL" id="JACJVQ010000007">
    <property type="protein sequence ID" value="MBB6634684.1"/>
    <property type="molecule type" value="Genomic_DNA"/>
</dbReference>
<dbReference type="SUPFAM" id="SSF55383">
    <property type="entry name" value="Copper amine oxidase, domain N"/>
    <property type="match status" value="1"/>
</dbReference>
<dbReference type="InterPro" id="IPR012854">
    <property type="entry name" value="Cu_amine_oxidase-like_N"/>
</dbReference>
<protein>
    <submittedName>
        <fullName evidence="3">Copper amine oxidase N-terminal domain-containing protein</fullName>
    </submittedName>
</protein>
<keyword evidence="4" id="KW-1185">Reference proteome</keyword>
<feature type="chain" id="PRO_5039368655" evidence="1">
    <location>
        <begin position="24"/>
        <end position="336"/>
    </location>
</feature>
<evidence type="ECO:0000313" key="4">
    <source>
        <dbReference type="Proteomes" id="UP000535838"/>
    </source>
</evidence>
<reference evidence="3 4" key="1">
    <citation type="submission" date="2020-08" db="EMBL/GenBank/DDBJ databases">
        <title>Cohnella phylogeny.</title>
        <authorList>
            <person name="Dunlap C."/>
        </authorList>
    </citation>
    <scope>NUCLEOTIDE SEQUENCE [LARGE SCALE GENOMIC DNA]</scope>
    <source>
        <strain evidence="3 4">DSM 25241</strain>
    </source>
</reference>
<dbReference type="AlphaFoldDB" id="A0A841SRW7"/>
<keyword evidence="1" id="KW-0732">Signal</keyword>